<protein>
    <submittedName>
        <fullName evidence="1">Uncharacterized protein</fullName>
    </submittedName>
</protein>
<dbReference type="AlphaFoldDB" id="A0A8J3Y2X5"/>
<accession>A0A8J3Y2X5</accession>
<reference evidence="1" key="1">
    <citation type="submission" date="2021-01" db="EMBL/GenBank/DDBJ databases">
        <title>Whole genome shotgun sequence of Planotetraspora thailandica NBRC 104271.</title>
        <authorList>
            <person name="Komaki H."/>
            <person name="Tamura T."/>
        </authorList>
    </citation>
    <scope>NUCLEOTIDE SEQUENCE</scope>
    <source>
        <strain evidence="1">NBRC 104271</strain>
    </source>
</reference>
<dbReference type="Proteomes" id="UP000605992">
    <property type="component" value="Unassembled WGS sequence"/>
</dbReference>
<organism evidence="1 2">
    <name type="scientific">Planotetraspora thailandica</name>
    <dbReference type="NCBI Taxonomy" id="487172"/>
    <lineage>
        <taxon>Bacteria</taxon>
        <taxon>Bacillati</taxon>
        <taxon>Actinomycetota</taxon>
        <taxon>Actinomycetes</taxon>
        <taxon>Streptosporangiales</taxon>
        <taxon>Streptosporangiaceae</taxon>
        <taxon>Planotetraspora</taxon>
    </lineage>
</organism>
<keyword evidence="2" id="KW-1185">Reference proteome</keyword>
<sequence>MARLLEALQAAGRTDEVAVLAERAAQGVPLDDPDAVADLLDAFRKAGQVDQIEAVLRRDPVRHVAVHDLRGVGTMMEMLRKTGHADQAIELATRVAEHLATEIQSGAAQPSEAFQVPLTDARIAGSDNGRSAAVDQPAALARQIRSLREKNAHKQIEELLASGLAERVDLDDRTGLAELLRELKSAKAAEVAAEVAVHAANAGFFDVFVEFNPAGRRQFRFGREPDGSPSAPWGWDDL</sequence>
<proteinExistence type="predicted"/>
<evidence type="ECO:0000313" key="1">
    <source>
        <dbReference type="EMBL" id="GII59749.1"/>
    </source>
</evidence>
<dbReference type="EMBL" id="BOOR01000095">
    <property type="protein sequence ID" value="GII59749.1"/>
    <property type="molecule type" value="Genomic_DNA"/>
</dbReference>
<gene>
    <name evidence="1" type="ORF">Pth03_81380</name>
</gene>
<evidence type="ECO:0000313" key="2">
    <source>
        <dbReference type="Proteomes" id="UP000605992"/>
    </source>
</evidence>
<name>A0A8J3Y2X5_9ACTN</name>
<comment type="caution">
    <text evidence="1">The sequence shown here is derived from an EMBL/GenBank/DDBJ whole genome shotgun (WGS) entry which is preliminary data.</text>
</comment>